<dbReference type="InterPro" id="IPR035472">
    <property type="entry name" value="RpiR-like_SIS"/>
</dbReference>
<proteinExistence type="predicted"/>
<dbReference type="InterPro" id="IPR000281">
    <property type="entry name" value="HTH_RpiR"/>
</dbReference>
<evidence type="ECO:0000313" key="7">
    <source>
        <dbReference type="Proteomes" id="UP001165641"/>
    </source>
</evidence>
<dbReference type="InterPro" id="IPR009057">
    <property type="entry name" value="Homeodomain-like_sf"/>
</dbReference>
<accession>A0ABT4ZIE8</accession>
<dbReference type="PROSITE" id="PS00356">
    <property type="entry name" value="HTH_LACI_1"/>
    <property type="match status" value="1"/>
</dbReference>
<organism evidence="6 7">
    <name type="scientific">Paracoccus onchidii</name>
    <dbReference type="NCBI Taxonomy" id="3017813"/>
    <lineage>
        <taxon>Bacteria</taxon>
        <taxon>Pseudomonadati</taxon>
        <taxon>Pseudomonadota</taxon>
        <taxon>Alphaproteobacteria</taxon>
        <taxon>Rhodobacterales</taxon>
        <taxon>Paracoccaceae</taxon>
        <taxon>Paracoccus</taxon>
    </lineage>
</organism>
<dbReference type="PANTHER" id="PTHR30514:SF18">
    <property type="entry name" value="RPIR-FAMILY TRANSCRIPTIONAL REGULATOR"/>
    <property type="match status" value="1"/>
</dbReference>
<dbReference type="PANTHER" id="PTHR30514">
    <property type="entry name" value="GLUCOKINASE"/>
    <property type="match status" value="1"/>
</dbReference>
<keyword evidence="1" id="KW-0805">Transcription regulation</keyword>
<sequence>MSDLRALIEAHWAKLTPNQQRIGEYALSNPFLVATMGIEDLAEASAVSAPTITRFVRQLGLKNYAEFRAIAVRRYQDLLRPIDNVSRAQESSSTEVIKASLASATGNLDGLAGLSPALCDNVVDQMAAANQVGFLGFGSSALGLTYFHGLTEGFLRNSVILDGRGGHERIARQIGRMGPHDVLIAMALPRYSVATVEFLRLARASAVPCIGITDSDQSPICQFCDQIIRLPAAHPVLNSSALAAFALFEAIAALFTARYQSASDATAMTRLIFPYLYTDEDSSQPDSEDNQ</sequence>
<dbReference type="InterPro" id="IPR001347">
    <property type="entry name" value="SIS_dom"/>
</dbReference>
<dbReference type="InterPro" id="IPR047640">
    <property type="entry name" value="RpiR-like"/>
</dbReference>
<dbReference type="RefSeq" id="WP_271890194.1">
    <property type="nucleotide sequence ID" value="NZ_JAQBIE010000026.1"/>
</dbReference>
<dbReference type="Pfam" id="PF01418">
    <property type="entry name" value="HTH_6"/>
    <property type="match status" value="1"/>
</dbReference>
<name>A0ABT4ZIE8_9RHOB</name>
<feature type="domain" description="SIS" evidence="5">
    <location>
        <begin position="122"/>
        <end position="261"/>
    </location>
</feature>
<keyword evidence="7" id="KW-1185">Reference proteome</keyword>
<dbReference type="Pfam" id="PF01380">
    <property type="entry name" value="SIS"/>
    <property type="match status" value="1"/>
</dbReference>
<dbReference type="PROSITE" id="PS51071">
    <property type="entry name" value="HTH_RPIR"/>
    <property type="match status" value="1"/>
</dbReference>
<gene>
    <name evidence="6" type="ORF">PAF17_16485</name>
</gene>
<dbReference type="InterPro" id="IPR036388">
    <property type="entry name" value="WH-like_DNA-bd_sf"/>
</dbReference>
<evidence type="ECO:0000259" key="5">
    <source>
        <dbReference type="PROSITE" id="PS51464"/>
    </source>
</evidence>
<keyword evidence="3" id="KW-0804">Transcription</keyword>
<dbReference type="Proteomes" id="UP001165641">
    <property type="component" value="Unassembled WGS sequence"/>
</dbReference>
<protein>
    <submittedName>
        <fullName evidence="6">MurR/RpiR family transcriptional regulator</fullName>
    </submittedName>
</protein>
<keyword evidence="2" id="KW-0238">DNA-binding</keyword>
<evidence type="ECO:0000256" key="1">
    <source>
        <dbReference type="ARBA" id="ARBA00023015"/>
    </source>
</evidence>
<dbReference type="Gene3D" id="1.10.10.10">
    <property type="entry name" value="Winged helix-like DNA-binding domain superfamily/Winged helix DNA-binding domain"/>
    <property type="match status" value="1"/>
</dbReference>
<evidence type="ECO:0000256" key="3">
    <source>
        <dbReference type="ARBA" id="ARBA00023163"/>
    </source>
</evidence>
<dbReference type="Gene3D" id="3.40.50.10490">
    <property type="entry name" value="Glucose-6-phosphate isomerase like protein, domain 1"/>
    <property type="match status" value="1"/>
</dbReference>
<evidence type="ECO:0000256" key="2">
    <source>
        <dbReference type="ARBA" id="ARBA00023125"/>
    </source>
</evidence>
<dbReference type="SUPFAM" id="SSF46689">
    <property type="entry name" value="Homeodomain-like"/>
    <property type="match status" value="1"/>
</dbReference>
<dbReference type="SUPFAM" id="SSF53697">
    <property type="entry name" value="SIS domain"/>
    <property type="match status" value="1"/>
</dbReference>
<dbReference type="EMBL" id="JAQBIE010000026">
    <property type="protein sequence ID" value="MDB6179091.1"/>
    <property type="molecule type" value="Genomic_DNA"/>
</dbReference>
<comment type="caution">
    <text evidence="6">The sequence shown here is derived from an EMBL/GenBank/DDBJ whole genome shotgun (WGS) entry which is preliminary data.</text>
</comment>
<feature type="domain" description="HTH rpiR-type" evidence="4">
    <location>
        <begin position="2"/>
        <end position="78"/>
    </location>
</feature>
<dbReference type="PROSITE" id="PS51464">
    <property type="entry name" value="SIS"/>
    <property type="match status" value="1"/>
</dbReference>
<dbReference type="InterPro" id="IPR046348">
    <property type="entry name" value="SIS_dom_sf"/>
</dbReference>
<evidence type="ECO:0000259" key="4">
    <source>
        <dbReference type="PROSITE" id="PS51071"/>
    </source>
</evidence>
<dbReference type="CDD" id="cd05013">
    <property type="entry name" value="SIS_RpiR"/>
    <property type="match status" value="1"/>
</dbReference>
<evidence type="ECO:0000313" key="6">
    <source>
        <dbReference type="EMBL" id="MDB6179091.1"/>
    </source>
</evidence>
<reference evidence="6" key="1">
    <citation type="submission" date="2022-12" db="EMBL/GenBank/DDBJ databases">
        <title>Paracoccus onchidii sp. nov., isolated from a marine invertebrate from the South China Sea.</title>
        <authorList>
            <person name="Xu S."/>
            <person name="Liu Z."/>
            <person name="Xu Y."/>
        </authorList>
    </citation>
    <scope>NUCLEOTIDE SEQUENCE</scope>
    <source>
        <strain evidence="6">Z330</strain>
    </source>
</reference>